<evidence type="ECO:0000313" key="5">
    <source>
        <dbReference type="Proteomes" id="UP000663722"/>
    </source>
</evidence>
<evidence type="ECO:0000256" key="3">
    <source>
        <dbReference type="SAM" id="SignalP"/>
    </source>
</evidence>
<keyword evidence="2" id="KW-0472">Membrane</keyword>
<dbReference type="EMBL" id="CP061800">
    <property type="protein sequence ID" value="QTA89524.1"/>
    <property type="molecule type" value="Genomic_DNA"/>
</dbReference>
<feature type="region of interest" description="Disordered" evidence="1">
    <location>
        <begin position="291"/>
        <end position="321"/>
    </location>
</feature>
<feature type="region of interest" description="Disordered" evidence="1">
    <location>
        <begin position="379"/>
        <end position="404"/>
    </location>
</feature>
<dbReference type="KEGG" id="dmm:dnm_055800"/>
<dbReference type="InterPro" id="IPR036374">
    <property type="entry name" value="OxRdtase_Mopterin-bd_sf"/>
</dbReference>
<evidence type="ECO:0000256" key="2">
    <source>
        <dbReference type="SAM" id="Phobius"/>
    </source>
</evidence>
<feature type="transmembrane region" description="Helical" evidence="2">
    <location>
        <begin position="419"/>
        <end position="437"/>
    </location>
</feature>
<dbReference type="Gene3D" id="3.90.420.10">
    <property type="entry name" value="Oxidoreductase, molybdopterin-binding domain"/>
    <property type="match status" value="1"/>
</dbReference>
<sequence>MRKKIGIGMALVMVVILPCIAFSAYHHAGEEDAGRFLEVYPDKAATKLDHCALCHTGGQYEKSEGKWVSLGSCQWCHYSYGYDGSGNIVDTLNAYGKDYFTNGRNAEAIKAIDNLDSDGDGFTNHAEIEAIRFPGNADDDPDKKAAPSRVYTRAQLEEMPSHTQFFLMNTSRSGDFYAEYTGVPMEDLLKDAGILDSATGITVFAPDGWSQYHPLEYDEEPEMYHVKGTYPEATYQYVPDAEQWCDYSAPSCVGRNHNDPIHVTGGLKMILAYQREGANLTPGILTQDNKLDGEGPYRVVAPQKIPNPPDQSSRSDNQDVTWPYNYDWDHNAGAATRSVTMIRVEPLPEGTTDIDVMETGWNYIDQEKIIIYGAIAETSNDGNETDEEDDGDAADEKDDDDDSGSDCFISSAACDMNSVILMSSLFGVALITSVFTGRKK</sequence>
<proteinExistence type="predicted"/>
<dbReference type="RefSeq" id="WP_207678105.1">
    <property type="nucleotide sequence ID" value="NZ_CP061800.1"/>
</dbReference>
<feature type="compositionally biased region" description="Acidic residues" evidence="1">
    <location>
        <begin position="383"/>
        <end position="404"/>
    </location>
</feature>
<name>A0A975BPK5_9BACT</name>
<gene>
    <name evidence="4" type="ORF">dnm_055800</name>
</gene>
<accession>A0A975BPK5</accession>
<protein>
    <submittedName>
        <fullName evidence="4">Oxidoreductase domain-containing protein</fullName>
    </submittedName>
</protein>
<feature type="compositionally biased region" description="Polar residues" evidence="1">
    <location>
        <begin position="310"/>
        <end position="320"/>
    </location>
</feature>
<organism evidence="4 5">
    <name type="scientific">Desulfonema magnum</name>
    <dbReference type="NCBI Taxonomy" id="45655"/>
    <lineage>
        <taxon>Bacteria</taxon>
        <taxon>Pseudomonadati</taxon>
        <taxon>Thermodesulfobacteriota</taxon>
        <taxon>Desulfobacteria</taxon>
        <taxon>Desulfobacterales</taxon>
        <taxon>Desulfococcaceae</taxon>
        <taxon>Desulfonema</taxon>
    </lineage>
</organism>
<feature type="signal peptide" evidence="3">
    <location>
        <begin position="1"/>
        <end position="28"/>
    </location>
</feature>
<dbReference type="AlphaFoldDB" id="A0A975BPK5"/>
<reference evidence="4" key="1">
    <citation type="journal article" date="2021" name="Microb. Physiol.">
        <title>Proteogenomic Insights into the Physiology of Marine, Sulfate-Reducing, Filamentous Desulfonema limicola and Desulfonema magnum.</title>
        <authorList>
            <person name="Schnaars V."/>
            <person name="Wohlbrand L."/>
            <person name="Scheve S."/>
            <person name="Hinrichs C."/>
            <person name="Reinhardt R."/>
            <person name="Rabus R."/>
        </authorList>
    </citation>
    <scope>NUCLEOTIDE SEQUENCE</scope>
    <source>
        <strain evidence="4">4be13</strain>
    </source>
</reference>
<keyword evidence="2" id="KW-1133">Transmembrane helix</keyword>
<keyword evidence="2" id="KW-0812">Transmembrane</keyword>
<keyword evidence="5" id="KW-1185">Reference proteome</keyword>
<evidence type="ECO:0000313" key="4">
    <source>
        <dbReference type="EMBL" id="QTA89524.1"/>
    </source>
</evidence>
<feature type="chain" id="PRO_5037754428" evidence="3">
    <location>
        <begin position="29"/>
        <end position="440"/>
    </location>
</feature>
<dbReference type="Proteomes" id="UP000663722">
    <property type="component" value="Chromosome"/>
</dbReference>
<evidence type="ECO:0000256" key="1">
    <source>
        <dbReference type="SAM" id="MobiDB-lite"/>
    </source>
</evidence>
<dbReference type="SUPFAM" id="SSF56524">
    <property type="entry name" value="Oxidoreductase molybdopterin-binding domain"/>
    <property type="match status" value="1"/>
</dbReference>
<dbReference type="NCBIfam" id="NF041762">
    <property type="entry name" value="diheme_GEGP"/>
    <property type="match status" value="1"/>
</dbReference>
<keyword evidence="3" id="KW-0732">Signal</keyword>